<sequence>MGVSMLNKSLLKSVVLLAGLMSVQANASLITNGSFEQAPAGTSITFGGEQPALSFGDLAGKPQGFSWAVYSGLPGWSHIAGYGPGVEVHHNGTLSSANGTINNNAADGEHYLEMDTHFSYKTPGNSNTGIFQLLTGLKAGQTYELSFWYRARDTATDNNGLNVYWKANGSVIDKTNADYTYDYSAGANNNANWVQYKQKVVATSTEMLIGFGGAGEQVYNPSKNTTAGGNGKGALLDMVELVEVPAPATIALFGLAGLALLSRRRKA</sequence>
<evidence type="ECO:0000313" key="4">
    <source>
        <dbReference type="EMBL" id="RVU37469.1"/>
    </source>
</evidence>
<evidence type="ECO:0000259" key="3">
    <source>
        <dbReference type="Pfam" id="PF07589"/>
    </source>
</evidence>
<evidence type="ECO:0000256" key="1">
    <source>
        <dbReference type="SAM" id="Phobius"/>
    </source>
</evidence>
<dbReference type="Gene3D" id="2.60.120.260">
    <property type="entry name" value="Galactose-binding domain-like"/>
    <property type="match status" value="1"/>
</dbReference>
<reference evidence="4 5" key="1">
    <citation type="submission" date="2019-01" db="EMBL/GenBank/DDBJ databases">
        <authorList>
            <person name="Chen W.-M."/>
        </authorList>
    </citation>
    <scope>NUCLEOTIDE SEQUENCE [LARGE SCALE GENOMIC DNA]</scope>
    <source>
        <strain evidence="4 5">KYPC3</strain>
    </source>
</reference>
<keyword evidence="1" id="KW-0812">Transmembrane</keyword>
<dbReference type="AlphaFoldDB" id="A0A437QSM4"/>
<name>A0A437QSM4_9GAMM</name>
<feature type="domain" description="Ice-binding protein C-terminal" evidence="3">
    <location>
        <begin position="244"/>
        <end position="265"/>
    </location>
</feature>
<dbReference type="Pfam" id="PF07589">
    <property type="entry name" value="PEP-CTERM"/>
    <property type="match status" value="1"/>
</dbReference>
<feature type="chain" id="PRO_5019446467" evidence="2">
    <location>
        <begin position="28"/>
        <end position="267"/>
    </location>
</feature>
<gene>
    <name evidence="4" type="ORF">EOE67_09770</name>
</gene>
<dbReference type="InterPro" id="IPR013424">
    <property type="entry name" value="Ice-binding_C"/>
</dbReference>
<evidence type="ECO:0000256" key="2">
    <source>
        <dbReference type="SAM" id="SignalP"/>
    </source>
</evidence>
<feature type="signal peptide" evidence="2">
    <location>
        <begin position="1"/>
        <end position="27"/>
    </location>
</feature>
<dbReference type="OrthoDB" id="5761316at2"/>
<accession>A0A437QSM4</accession>
<dbReference type="NCBIfam" id="TIGR03382">
    <property type="entry name" value="GC_trans_RRR"/>
    <property type="match status" value="1"/>
</dbReference>
<dbReference type="EMBL" id="SACS01000009">
    <property type="protein sequence ID" value="RVU37469.1"/>
    <property type="molecule type" value="Genomic_DNA"/>
</dbReference>
<organism evidence="4 5">
    <name type="scientific">Rheinheimera riviphila</name>
    <dbReference type="NCBI Taxonomy" id="1834037"/>
    <lineage>
        <taxon>Bacteria</taxon>
        <taxon>Pseudomonadati</taxon>
        <taxon>Pseudomonadota</taxon>
        <taxon>Gammaproteobacteria</taxon>
        <taxon>Chromatiales</taxon>
        <taxon>Chromatiaceae</taxon>
        <taxon>Rheinheimera</taxon>
    </lineage>
</organism>
<evidence type="ECO:0000313" key="5">
    <source>
        <dbReference type="Proteomes" id="UP000283077"/>
    </source>
</evidence>
<dbReference type="InterPro" id="IPR017756">
    <property type="entry name" value="TM_Gly-Cys-Arg_CS"/>
</dbReference>
<keyword evidence="1" id="KW-1133">Transmembrane helix</keyword>
<feature type="transmembrane region" description="Helical" evidence="1">
    <location>
        <begin position="244"/>
        <end position="261"/>
    </location>
</feature>
<dbReference type="NCBIfam" id="TIGR02595">
    <property type="entry name" value="PEP_CTERM"/>
    <property type="match status" value="1"/>
</dbReference>
<proteinExistence type="predicted"/>
<protein>
    <submittedName>
        <fullName evidence="4">PEP-CTERM sorting domain-containing protein</fullName>
    </submittedName>
</protein>
<keyword evidence="2" id="KW-0732">Signal</keyword>
<keyword evidence="1" id="KW-0472">Membrane</keyword>
<comment type="caution">
    <text evidence="4">The sequence shown here is derived from an EMBL/GenBank/DDBJ whole genome shotgun (WGS) entry which is preliminary data.</text>
</comment>
<keyword evidence="5" id="KW-1185">Reference proteome</keyword>
<dbReference type="Proteomes" id="UP000283077">
    <property type="component" value="Unassembled WGS sequence"/>
</dbReference>